<gene>
    <name evidence="2" type="primary">Mo01808</name>
    <name evidence="2" type="ORF">E5Q_01808</name>
</gene>
<comment type="caution">
    <text evidence="2">The sequence shown here is derived from an EMBL/GenBank/DDBJ whole genome shotgun (WGS) entry which is preliminary data.</text>
</comment>
<proteinExistence type="predicted"/>
<keyword evidence="1" id="KW-0732">Signal</keyword>
<feature type="signal peptide" evidence="1">
    <location>
        <begin position="1"/>
        <end position="17"/>
    </location>
</feature>
<accession>G7DWP1</accession>
<dbReference type="InParanoid" id="G7DWP1"/>
<evidence type="ECO:0000313" key="2">
    <source>
        <dbReference type="EMBL" id="GAA95153.1"/>
    </source>
</evidence>
<dbReference type="HOGENOM" id="CLU_1669811_0_0_1"/>
<dbReference type="AlphaFoldDB" id="G7DWP1"/>
<evidence type="ECO:0000256" key="1">
    <source>
        <dbReference type="SAM" id="SignalP"/>
    </source>
</evidence>
<reference evidence="2 3" key="2">
    <citation type="journal article" date="2012" name="Open Biol.">
        <title>Characteristics of nucleosomes and linker DNA regions on the genome of the basidiomycete Mixia osmundae revealed by mono- and dinucleosome mapping.</title>
        <authorList>
            <person name="Nishida H."/>
            <person name="Kondo S."/>
            <person name="Matsumoto T."/>
            <person name="Suzuki Y."/>
            <person name="Yoshikawa H."/>
            <person name="Taylor T.D."/>
            <person name="Sugiyama J."/>
        </authorList>
    </citation>
    <scope>NUCLEOTIDE SEQUENCE [LARGE SCALE GENOMIC DNA]</scope>
    <source>
        <strain evidence="3">CBS 9802 / IAM 14324 / JCM 22182 / KY 12970</strain>
    </source>
</reference>
<sequence>MWCVGMLLALFASQLQSSTFDRWADEVPGSADSHEIKAYSQTLSLETLQVIGQERKEESGSTPYLICAVLASPHSADRSKTADRRRRAARPNTLRSRPSRDIAILFCLQHPQQNWWSLGFWPLAQTAPKTVAIGHCLSGPSSRAPPPVHSLTVLLMTN</sequence>
<organism evidence="2 3">
    <name type="scientific">Mixia osmundae (strain CBS 9802 / IAM 14324 / JCM 22182 / KY 12970)</name>
    <dbReference type="NCBI Taxonomy" id="764103"/>
    <lineage>
        <taxon>Eukaryota</taxon>
        <taxon>Fungi</taxon>
        <taxon>Dikarya</taxon>
        <taxon>Basidiomycota</taxon>
        <taxon>Pucciniomycotina</taxon>
        <taxon>Mixiomycetes</taxon>
        <taxon>Mixiales</taxon>
        <taxon>Mixiaceae</taxon>
        <taxon>Mixia</taxon>
    </lineage>
</organism>
<dbReference type="Proteomes" id="UP000009131">
    <property type="component" value="Unassembled WGS sequence"/>
</dbReference>
<keyword evidence="3" id="KW-1185">Reference proteome</keyword>
<evidence type="ECO:0000313" key="3">
    <source>
        <dbReference type="Proteomes" id="UP000009131"/>
    </source>
</evidence>
<protein>
    <submittedName>
        <fullName evidence="2">Uncharacterized protein</fullName>
    </submittedName>
</protein>
<reference evidence="2 3" key="1">
    <citation type="journal article" date="2011" name="J. Gen. Appl. Microbiol.">
        <title>Draft genome sequencing of the enigmatic basidiomycete Mixia osmundae.</title>
        <authorList>
            <person name="Nishida H."/>
            <person name="Nagatsuka Y."/>
            <person name="Sugiyama J."/>
        </authorList>
    </citation>
    <scope>NUCLEOTIDE SEQUENCE [LARGE SCALE GENOMIC DNA]</scope>
    <source>
        <strain evidence="3">CBS 9802 / IAM 14324 / JCM 22182 / KY 12970</strain>
    </source>
</reference>
<feature type="chain" id="PRO_5009955582" evidence="1">
    <location>
        <begin position="18"/>
        <end position="158"/>
    </location>
</feature>
<dbReference type="EMBL" id="BABT02000054">
    <property type="protein sequence ID" value="GAA95153.1"/>
    <property type="molecule type" value="Genomic_DNA"/>
</dbReference>
<dbReference type="RefSeq" id="XP_014566620.1">
    <property type="nucleotide sequence ID" value="XM_014711134.1"/>
</dbReference>
<name>G7DWP1_MIXOS</name>